<dbReference type="Pfam" id="PF23359">
    <property type="entry name" value="Lsr2_DNA-bd"/>
    <property type="match status" value="1"/>
</dbReference>
<dbReference type="GO" id="GO:0003677">
    <property type="term" value="F:DNA binding"/>
    <property type="evidence" value="ECO:0007669"/>
    <property type="project" value="UniProtKB-KW"/>
</dbReference>
<evidence type="ECO:0000256" key="2">
    <source>
        <dbReference type="SAM" id="MobiDB-lite"/>
    </source>
</evidence>
<reference evidence="5" key="1">
    <citation type="submission" date="2022-06" db="EMBL/GenBank/DDBJ databases">
        <title>Rothia sp. isolated from sandalwood seedling.</title>
        <authorList>
            <person name="Tuikhar N."/>
            <person name="Kirdat K."/>
            <person name="Thorat V."/>
            <person name="Swetha P."/>
            <person name="Padma S."/>
            <person name="Sundararaj R."/>
            <person name="Yadav A."/>
        </authorList>
    </citation>
    <scope>NUCLEOTIDE SEQUENCE</scope>
    <source>
        <strain evidence="5">AR01</strain>
    </source>
</reference>
<evidence type="ECO:0000256" key="1">
    <source>
        <dbReference type="ARBA" id="ARBA00023125"/>
    </source>
</evidence>
<accession>A0A9X2HKR6</accession>
<proteinExistence type="predicted"/>
<dbReference type="Proteomes" id="UP001139502">
    <property type="component" value="Unassembled WGS sequence"/>
</dbReference>
<keyword evidence="6" id="KW-1185">Reference proteome</keyword>
<dbReference type="InterPro" id="IPR036625">
    <property type="entry name" value="E3-bd_dom_sf"/>
</dbReference>
<organism evidence="5 6">
    <name type="scientific">Rothia santali</name>
    <dbReference type="NCBI Taxonomy" id="2949643"/>
    <lineage>
        <taxon>Bacteria</taxon>
        <taxon>Bacillati</taxon>
        <taxon>Actinomycetota</taxon>
        <taxon>Actinomycetes</taxon>
        <taxon>Micrococcales</taxon>
        <taxon>Micrococcaceae</taxon>
        <taxon>Rothia</taxon>
    </lineage>
</organism>
<keyword evidence="1" id="KW-0238">DNA-binding</keyword>
<dbReference type="GO" id="GO:0016746">
    <property type="term" value="F:acyltransferase activity"/>
    <property type="evidence" value="ECO:0007669"/>
    <property type="project" value="InterPro"/>
</dbReference>
<dbReference type="Gene3D" id="3.30.60.230">
    <property type="entry name" value="Lsr2, dimerization domain"/>
    <property type="match status" value="1"/>
</dbReference>
<evidence type="ECO:0000259" key="4">
    <source>
        <dbReference type="Pfam" id="PF23359"/>
    </source>
</evidence>
<evidence type="ECO:0000313" key="5">
    <source>
        <dbReference type="EMBL" id="MCP3426723.1"/>
    </source>
</evidence>
<feature type="domain" description="Lsr2 DNA-binding" evidence="4">
    <location>
        <begin position="77"/>
        <end position="112"/>
    </location>
</feature>
<gene>
    <name evidence="5" type="ORF">NBM05_12110</name>
</gene>
<sequence>MAQKVKIILEDDLEGGVADETVRFGLDGGQFEIDLSSDNAAKLRDAIRPYAAKARRVQTRSARSGSGKAASTSGQARNPETAMIRQWAKENGYNVSDRGRIHQEVQDAYYKAQKKAS</sequence>
<feature type="region of interest" description="Disordered" evidence="2">
    <location>
        <begin position="53"/>
        <end position="100"/>
    </location>
</feature>
<dbReference type="Pfam" id="PF11774">
    <property type="entry name" value="Lsr2"/>
    <property type="match status" value="1"/>
</dbReference>
<dbReference type="InterPro" id="IPR042261">
    <property type="entry name" value="Lsr2-like_dimerization"/>
</dbReference>
<protein>
    <submittedName>
        <fullName evidence="5">Lsr2 family protein</fullName>
    </submittedName>
</protein>
<name>A0A9X2HKR6_9MICC</name>
<dbReference type="InterPro" id="IPR024412">
    <property type="entry name" value="Lsr2_dim_dom"/>
</dbReference>
<feature type="compositionally biased region" description="Low complexity" evidence="2">
    <location>
        <begin position="59"/>
        <end position="74"/>
    </location>
</feature>
<feature type="domain" description="Lsr2 dimerization" evidence="3">
    <location>
        <begin position="1"/>
        <end position="58"/>
    </location>
</feature>
<dbReference type="InterPro" id="IPR055370">
    <property type="entry name" value="Lsr2_DNA-bd"/>
</dbReference>
<comment type="caution">
    <text evidence="5">The sequence shown here is derived from an EMBL/GenBank/DDBJ whole genome shotgun (WGS) entry which is preliminary data.</text>
</comment>
<dbReference type="EMBL" id="JANAFB010000034">
    <property type="protein sequence ID" value="MCP3426723.1"/>
    <property type="molecule type" value="Genomic_DNA"/>
</dbReference>
<dbReference type="Gene3D" id="4.10.320.10">
    <property type="entry name" value="E3-binding domain"/>
    <property type="match status" value="1"/>
</dbReference>
<dbReference type="RefSeq" id="WP_254167780.1">
    <property type="nucleotide sequence ID" value="NZ_JANAFB010000034.1"/>
</dbReference>
<evidence type="ECO:0000259" key="3">
    <source>
        <dbReference type="Pfam" id="PF11774"/>
    </source>
</evidence>
<evidence type="ECO:0000313" key="6">
    <source>
        <dbReference type="Proteomes" id="UP001139502"/>
    </source>
</evidence>
<dbReference type="AlphaFoldDB" id="A0A9X2HKR6"/>